<dbReference type="AlphaFoldDB" id="A0A2T1LZL4"/>
<organism evidence="2 3">
    <name type="scientific">Aphanothece hegewaldii CCALA 016</name>
    <dbReference type="NCBI Taxonomy" id="2107694"/>
    <lineage>
        <taxon>Bacteria</taxon>
        <taxon>Bacillati</taxon>
        <taxon>Cyanobacteriota</taxon>
        <taxon>Cyanophyceae</taxon>
        <taxon>Oscillatoriophycideae</taxon>
        <taxon>Chroococcales</taxon>
        <taxon>Aphanothecaceae</taxon>
        <taxon>Aphanothece</taxon>
    </lineage>
</organism>
<dbReference type="InterPro" id="IPR053146">
    <property type="entry name" value="QDO-like"/>
</dbReference>
<dbReference type="Pfam" id="PF07883">
    <property type="entry name" value="Cupin_2"/>
    <property type="match status" value="1"/>
</dbReference>
<dbReference type="CDD" id="cd02215">
    <property type="entry name" value="cupin_QDO_N_C"/>
    <property type="match status" value="1"/>
</dbReference>
<comment type="caution">
    <text evidence="2">The sequence shown here is derived from an EMBL/GenBank/DDBJ whole genome shotgun (WGS) entry which is preliminary data.</text>
</comment>
<dbReference type="InterPro" id="IPR013096">
    <property type="entry name" value="Cupin_2"/>
</dbReference>
<proteinExistence type="predicted"/>
<dbReference type="PANTHER" id="PTHR36440:SF1">
    <property type="entry name" value="PUTATIVE (AFU_ORTHOLOGUE AFUA_8G07350)-RELATED"/>
    <property type="match status" value="1"/>
</dbReference>
<evidence type="ECO:0000313" key="3">
    <source>
        <dbReference type="Proteomes" id="UP000239001"/>
    </source>
</evidence>
<dbReference type="InterPro" id="IPR014710">
    <property type="entry name" value="RmlC-like_jellyroll"/>
</dbReference>
<name>A0A2T1LZL4_9CHRO</name>
<dbReference type="OrthoDB" id="486897at2"/>
<evidence type="ECO:0000313" key="2">
    <source>
        <dbReference type="EMBL" id="PSF37864.1"/>
    </source>
</evidence>
<gene>
    <name evidence="2" type="ORF">C7H19_07730</name>
</gene>
<dbReference type="PANTHER" id="PTHR36440">
    <property type="entry name" value="PUTATIVE (AFU_ORTHOLOGUE AFUA_8G07350)-RELATED"/>
    <property type="match status" value="1"/>
</dbReference>
<evidence type="ECO:0000259" key="1">
    <source>
        <dbReference type="Pfam" id="PF07883"/>
    </source>
</evidence>
<sequence>MTSQLMSAPKCLLPSEGESYNLLDSTFTIKISGQETEGQWIMYEIVAPTGHEPPLHSHPWDETFYVLDGEMEVQVNQVKTLAKAGCMMFVPKNVPHTFKVCSPTAKMLVILAPASADAFYREYGEKIKDFPTLEDLKYFGDKYGIRAYF</sequence>
<dbReference type="Gene3D" id="2.60.120.10">
    <property type="entry name" value="Jelly Rolls"/>
    <property type="match status" value="1"/>
</dbReference>
<dbReference type="Proteomes" id="UP000239001">
    <property type="component" value="Unassembled WGS sequence"/>
</dbReference>
<dbReference type="EMBL" id="PXOH01000006">
    <property type="protein sequence ID" value="PSF37864.1"/>
    <property type="molecule type" value="Genomic_DNA"/>
</dbReference>
<reference evidence="2 3" key="2">
    <citation type="submission" date="2018-03" db="EMBL/GenBank/DDBJ databases">
        <authorList>
            <person name="Keele B.F."/>
        </authorList>
    </citation>
    <scope>NUCLEOTIDE SEQUENCE [LARGE SCALE GENOMIC DNA]</scope>
    <source>
        <strain evidence="2 3">CCALA 016</strain>
    </source>
</reference>
<reference evidence="2 3" key="1">
    <citation type="submission" date="2018-03" db="EMBL/GenBank/DDBJ databases">
        <title>The ancient ancestry and fast evolution of plastids.</title>
        <authorList>
            <person name="Moore K.R."/>
            <person name="Magnabosco C."/>
            <person name="Momper L."/>
            <person name="Gold D.A."/>
            <person name="Bosak T."/>
            <person name="Fournier G.P."/>
        </authorList>
    </citation>
    <scope>NUCLEOTIDE SEQUENCE [LARGE SCALE GENOMIC DNA]</scope>
    <source>
        <strain evidence="2 3">CCALA 016</strain>
    </source>
</reference>
<accession>A0A2T1LZL4</accession>
<feature type="domain" description="Cupin type-2" evidence="1">
    <location>
        <begin position="44"/>
        <end position="108"/>
    </location>
</feature>
<dbReference type="SUPFAM" id="SSF51182">
    <property type="entry name" value="RmlC-like cupins"/>
    <property type="match status" value="1"/>
</dbReference>
<dbReference type="RefSeq" id="WP_106456305.1">
    <property type="nucleotide sequence ID" value="NZ_PXOH01000006.1"/>
</dbReference>
<dbReference type="InterPro" id="IPR011051">
    <property type="entry name" value="RmlC_Cupin_sf"/>
</dbReference>
<keyword evidence="3" id="KW-1185">Reference proteome</keyword>
<protein>
    <submittedName>
        <fullName evidence="2">Cupin domain-containing protein</fullName>
    </submittedName>
</protein>